<dbReference type="Pfam" id="PF00665">
    <property type="entry name" value="rve"/>
    <property type="match status" value="1"/>
</dbReference>
<organism evidence="5 6">
    <name type="scientific">Aedes albopictus</name>
    <name type="common">Asian tiger mosquito</name>
    <name type="synonym">Stegomyia albopicta</name>
    <dbReference type="NCBI Taxonomy" id="7160"/>
    <lineage>
        <taxon>Eukaryota</taxon>
        <taxon>Metazoa</taxon>
        <taxon>Ecdysozoa</taxon>
        <taxon>Arthropoda</taxon>
        <taxon>Hexapoda</taxon>
        <taxon>Insecta</taxon>
        <taxon>Pterygota</taxon>
        <taxon>Neoptera</taxon>
        <taxon>Endopterygota</taxon>
        <taxon>Diptera</taxon>
        <taxon>Nematocera</taxon>
        <taxon>Culicoidea</taxon>
        <taxon>Culicidae</taxon>
        <taxon>Culicinae</taxon>
        <taxon>Aedini</taxon>
        <taxon>Aedes</taxon>
        <taxon>Stegomyia</taxon>
    </lineage>
</organism>
<dbReference type="Gene3D" id="3.30.70.270">
    <property type="match status" value="1"/>
</dbReference>
<evidence type="ECO:0008006" key="7">
    <source>
        <dbReference type="Google" id="ProtNLM"/>
    </source>
</evidence>
<dbReference type="Pfam" id="PF03564">
    <property type="entry name" value="DUF1759"/>
    <property type="match status" value="1"/>
</dbReference>
<feature type="coiled-coil region" evidence="1">
    <location>
        <begin position="53"/>
        <end position="99"/>
    </location>
</feature>
<evidence type="ECO:0000313" key="5">
    <source>
        <dbReference type="EnsemblMetazoa" id="AALFPA23_020622.P30452"/>
    </source>
</evidence>
<dbReference type="CDD" id="cd00303">
    <property type="entry name" value="retropepsin_like"/>
    <property type="match status" value="1"/>
</dbReference>
<dbReference type="Pfam" id="PF05380">
    <property type="entry name" value="Peptidase_A17"/>
    <property type="match status" value="1"/>
</dbReference>
<dbReference type="InterPro" id="IPR012337">
    <property type="entry name" value="RNaseH-like_sf"/>
</dbReference>
<dbReference type="InterPro" id="IPR005312">
    <property type="entry name" value="DUF1759"/>
</dbReference>
<feature type="domain" description="Peptidase A2" evidence="3">
    <location>
        <begin position="535"/>
        <end position="615"/>
    </location>
</feature>
<feature type="compositionally biased region" description="Basic and acidic residues" evidence="2">
    <location>
        <begin position="1"/>
        <end position="12"/>
    </location>
</feature>
<dbReference type="Proteomes" id="UP000069940">
    <property type="component" value="Unassembled WGS sequence"/>
</dbReference>
<evidence type="ECO:0000256" key="1">
    <source>
        <dbReference type="SAM" id="Coils"/>
    </source>
</evidence>
<feature type="domain" description="Integrase catalytic" evidence="4">
    <location>
        <begin position="1482"/>
        <end position="1676"/>
    </location>
</feature>
<dbReference type="PROSITE" id="PS50994">
    <property type="entry name" value="INTEGRASE"/>
    <property type="match status" value="1"/>
</dbReference>
<evidence type="ECO:0000256" key="2">
    <source>
        <dbReference type="SAM" id="MobiDB-lite"/>
    </source>
</evidence>
<name>A0ABM1ZQ77_AEDAL</name>
<feature type="region of interest" description="Disordered" evidence="2">
    <location>
        <begin position="472"/>
        <end position="501"/>
    </location>
</feature>
<sequence>MSEKNLSDETPKLQRNITPKNLLDALLGPVSNTESDNPPPNAEPICQPTETVAQQKAAQAKRLEKQKMEQKLERLLDRRDLLKIKLNQIEETLEEHGNNIHWLNLQMESIRRCYDDSEKIHLEICEIVSRDQRKVFTDVYLQFDKYYNNLYVQIQTAIAKLKSDEERVKQESEKSPAASAAPHQPVVMNSAIPHLHVPLPTFDGSLENWYSFKCMFQTIMDRYPNESPAIKLYHLKNSLIGSASDKIDQDVINNNDYKAAWKVLEDAYEDERLIIDTHIDALEMLPKMTRENGEELRKLIEGCSKHVDALKNLQLPVEGLGEMILINTLAKRLDKVTRTLWESQLDQEERPSFSEMMDFLRERCRILQKVKGYPDHRVPATTTKPKGKLEQRNLPAKNFVQVVQERCPCCGSDHAIYKCEEFRRMCVSDRYNKVKTGGLCFNCLRRGHRTVNCKSEQSCKTCRRKHHSLLHEDKAMAKKEPPTQAPTVAATGDGQPTDQPQGSVNCSQVLTVKKQVLLSTASVLVCGLGGFKVACRVLLDSGSDSNIMSEELAKCLKLSWERIDLPISGLNNAETQVKYKLRTKIFSRVNQFSALLDFLVVPKLTANLPMVEVDIRSWPIPGGLSLADPSFHVPNEVQLILGAELFYDLLLEGRMKISDECPTLVETRLGWIVSGSVYTSSNKRQHNVCHLAVINEDLNRTLSKFWELEACGEASLLTAQEHAVEMHFQQTVSRDDEGRYTVRLPFNNLKDQLGDSYETARQRFEKLLRTFVDDTKKTRYTAFMSEYLTLGHMVKVMDSPLDGYFLPHHAVYKEASSTTKLRVVFDASSKTSSGLSLNDTLNVGPTVQSDLLSIMLRFCSHQVVLTADIPKMYRQVRVHEDDRMYQRILWLDDQNHIATFELTTVTYGCSSAPYLATRVLIQLANDEKLDLPLAAKTLVEDSYIDDFLTGGKTAEEVIQIYHQLSEMLKRGGFGAHKFCSNDATVLSNIPEELQETRMDFENADVNATIKTLGIIWNPDQDRFSFYVKSFDSQKGFPPTKRTVLSDIGQLFDPLGFLGPIITTAKLIMQDLWRLGLAWDEELPQEQMENWMEFRRQLPVVNSMKKKRCVVAEAGNGLELHGFSDASKKAYGAVLYTRCVSSDGKINTELVCSKSRVAPLKPTTIPRLELCGALLLAHLVTKTVAALQISFQSVTLWCDSQVVLCWLKKSPLAMNQFVSNRVATIIELTQDYEWRYVRSEYNPADRISRGLMPDALNEDVLWWKGSPILNEMELHTDEYDDTIELPEQRKTTAVSTMTSVPTINLNRMSDFRRLQRAWVFVLRFIASCRSKTRNTSEPTAKEMDEALRTIVKLVQQEAFADLFKMLSSDSQKRSNYSGLSPFVDSDGLIRVGGRLKYSSIPYDGKHQLLLPDKHQVTRILVRKLHEEHLHVGQRGLLSIVRERFWPINAKTLIKKTIATCYVCCRTNPRSSIQYMGDLPDYRITPSPVFANTGVDYAGPVILKEAGRKTVPYKAYIAVFICLATKAIHLEVVSTLTTDNFIAALQRFISRRGMVINLYSDNGTTFVGANHELAALRTLFEDQSHQRKLNDFCVTKGIQWHFIPPRSPHFGGIWEAGVKSAKYHLKRVVGETKLTYEEMATFLAQAEAILNSRPLIPVSDDPNDVEVLTPSHFLIGRSAVSLPEPSYDQEKIGRLSRWQHISLMKEHFWRRWSAEYLHHLQSRPKWHSRVSKFEVGSLVVLKDDNAPPHQWRLGRIQATHPGKDGIVRVVTVKTSTGGYRRAVTKVCVLPLIDPEESTGGE</sequence>
<keyword evidence="6" id="KW-1185">Reference proteome</keyword>
<dbReference type="InterPro" id="IPR001584">
    <property type="entry name" value="Integrase_cat-core"/>
</dbReference>
<evidence type="ECO:0000313" key="6">
    <source>
        <dbReference type="Proteomes" id="UP000069940"/>
    </source>
</evidence>
<accession>A0ABM1ZQ77</accession>
<dbReference type="InterPro" id="IPR041588">
    <property type="entry name" value="Integrase_H2C2"/>
</dbReference>
<dbReference type="CDD" id="cd01644">
    <property type="entry name" value="RT_pepA17"/>
    <property type="match status" value="1"/>
</dbReference>
<evidence type="ECO:0000259" key="4">
    <source>
        <dbReference type="PROSITE" id="PS50994"/>
    </source>
</evidence>
<dbReference type="SUPFAM" id="SSF53098">
    <property type="entry name" value="Ribonuclease H-like"/>
    <property type="match status" value="1"/>
</dbReference>
<reference evidence="5" key="2">
    <citation type="submission" date="2025-05" db="UniProtKB">
        <authorList>
            <consortium name="EnsemblMetazoa"/>
        </authorList>
    </citation>
    <scope>IDENTIFICATION</scope>
    <source>
        <strain evidence="5">Foshan</strain>
    </source>
</reference>
<dbReference type="SUPFAM" id="SSF56672">
    <property type="entry name" value="DNA/RNA polymerases"/>
    <property type="match status" value="1"/>
</dbReference>
<feature type="region of interest" description="Disordered" evidence="2">
    <location>
        <begin position="1"/>
        <end position="46"/>
    </location>
</feature>
<reference evidence="6" key="1">
    <citation type="journal article" date="2015" name="Proc. Natl. Acad. Sci. U.S.A.">
        <title>Genome sequence of the Asian Tiger mosquito, Aedes albopictus, reveals insights into its biology, genetics, and evolution.</title>
        <authorList>
            <person name="Chen X.G."/>
            <person name="Jiang X."/>
            <person name="Gu J."/>
            <person name="Xu M."/>
            <person name="Wu Y."/>
            <person name="Deng Y."/>
            <person name="Zhang C."/>
            <person name="Bonizzoni M."/>
            <person name="Dermauw W."/>
            <person name="Vontas J."/>
            <person name="Armbruster P."/>
            <person name="Huang X."/>
            <person name="Yang Y."/>
            <person name="Zhang H."/>
            <person name="He W."/>
            <person name="Peng H."/>
            <person name="Liu Y."/>
            <person name="Wu K."/>
            <person name="Chen J."/>
            <person name="Lirakis M."/>
            <person name="Topalis P."/>
            <person name="Van Leeuwen T."/>
            <person name="Hall A.B."/>
            <person name="Jiang X."/>
            <person name="Thorpe C."/>
            <person name="Mueller R.L."/>
            <person name="Sun C."/>
            <person name="Waterhouse R.M."/>
            <person name="Yan G."/>
            <person name="Tu Z.J."/>
            <person name="Fang X."/>
            <person name="James A.A."/>
        </authorList>
    </citation>
    <scope>NUCLEOTIDE SEQUENCE [LARGE SCALE GENOMIC DNA]</scope>
    <source>
        <strain evidence="6">Foshan</strain>
    </source>
</reference>
<dbReference type="InterPro" id="IPR043128">
    <property type="entry name" value="Rev_trsase/Diguanyl_cyclase"/>
</dbReference>
<feature type="compositionally biased region" description="Basic and acidic residues" evidence="2">
    <location>
        <begin position="472"/>
        <end position="481"/>
    </location>
</feature>
<dbReference type="GeneID" id="134291067"/>
<dbReference type="RefSeq" id="XP_062714333.1">
    <property type="nucleotide sequence ID" value="XM_062858349.1"/>
</dbReference>
<dbReference type="InterPro" id="IPR040676">
    <property type="entry name" value="DUF5641"/>
</dbReference>
<dbReference type="InterPro" id="IPR043502">
    <property type="entry name" value="DNA/RNA_pol_sf"/>
</dbReference>
<dbReference type="InterPro" id="IPR001995">
    <property type="entry name" value="Peptidase_A2_cat"/>
</dbReference>
<dbReference type="Gene3D" id="3.10.10.10">
    <property type="entry name" value="HIV Type 1 Reverse Transcriptase, subunit A, domain 1"/>
    <property type="match status" value="1"/>
</dbReference>
<evidence type="ECO:0000259" key="3">
    <source>
        <dbReference type="PROSITE" id="PS50175"/>
    </source>
</evidence>
<dbReference type="Gene3D" id="3.30.420.10">
    <property type="entry name" value="Ribonuclease H-like superfamily/Ribonuclease H"/>
    <property type="match status" value="1"/>
</dbReference>
<dbReference type="PANTHER" id="PTHR47331:SF1">
    <property type="entry name" value="GAG-LIKE PROTEIN"/>
    <property type="match status" value="1"/>
</dbReference>
<dbReference type="EnsemblMetazoa" id="AALFPA23_020622.R30452">
    <property type="protein sequence ID" value="AALFPA23_020622.P30452"/>
    <property type="gene ID" value="AALFPA23_020622"/>
</dbReference>
<keyword evidence="1" id="KW-0175">Coiled coil</keyword>
<dbReference type="Pfam" id="PF18701">
    <property type="entry name" value="DUF5641"/>
    <property type="match status" value="1"/>
</dbReference>
<dbReference type="PANTHER" id="PTHR47331">
    <property type="entry name" value="PHD-TYPE DOMAIN-CONTAINING PROTEIN"/>
    <property type="match status" value="1"/>
</dbReference>
<proteinExistence type="predicted"/>
<dbReference type="InterPro" id="IPR036397">
    <property type="entry name" value="RNaseH_sf"/>
</dbReference>
<dbReference type="PROSITE" id="PS50175">
    <property type="entry name" value="ASP_PROT_RETROV"/>
    <property type="match status" value="1"/>
</dbReference>
<protein>
    <recommendedName>
        <fullName evidence="7">Endonuclease</fullName>
    </recommendedName>
</protein>
<dbReference type="Pfam" id="PF17921">
    <property type="entry name" value="Integrase_H2C2"/>
    <property type="match status" value="1"/>
</dbReference>
<dbReference type="InterPro" id="IPR008042">
    <property type="entry name" value="Retrotrans_Pao"/>
</dbReference>